<evidence type="ECO:0000313" key="2">
    <source>
        <dbReference type="EMBL" id="PTQ59191.1"/>
    </source>
</evidence>
<dbReference type="InterPro" id="IPR036518">
    <property type="entry name" value="CobE/GbiG_C_sf"/>
</dbReference>
<dbReference type="EMBL" id="QAOG01000005">
    <property type="protein sequence ID" value="PTQ59191.1"/>
    <property type="molecule type" value="Genomic_DNA"/>
</dbReference>
<organism evidence="2 3">
    <name type="scientific">Sphingomonas aurantiaca</name>
    <dbReference type="NCBI Taxonomy" id="185949"/>
    <lineage>
        <taxon>Bacteria</taxon>
        <taxon>Pseudomonadati</taxon>
        <taxon>Pseudomonadota</taxon>
        <taxon>Alphaproteobacteria</taxon>
        <taxon>Sphingomonadales</taxon>
        <taxon>Sphingomonadaceae</taxon>
        <taxon>Sphingomonas</taxon>
    </lineage>
</organism>
<gene>
    <name evidence="2" type="ORF">C8J26_2932</name>
</gene>
<sequence>MIVAGFGFRRDATLDALRTALREAQEGHPDVTAVAAPHDKLALVSALAETLGLPVIAVSPGTLQRATTPTQSVASLAARRAGSVAEASALAAAGPGAQLLATRHISPDRMATCAIAQGLPA</sequence>
<accession>A0A2T5GIP7</accession>
<reference evidence="2 3" key="1">
    <citation type="submission" date="2018-04" db="EMBL/GenBank/DDBJ databases">
        <title>Genomic Encyclopedia of Type Strains, Phase III (KMG-III): the genomes of soil and plant-associated and newly described type strains.</title>
        <authorList>
            <person name="Whitman W."/>
        </authorList>
    </citation>
    <scope>NUCLEOTIDE SEQUENCE [LARGE SCALE GENOMIC DNA]</scope>
    <source>
        <strain evidence="2 3">MA101b</strain>
    </source>
</reference>
<proteinExistence type="predicted"/>
<feature type="domain" description="CobE/GbiG C-terminal" evidence="1">
    <location>
        <begin position="2"/>
        <end position="116"/>
    </location>
</feature>
<name>A0A2T5GIP7_9SPHN</name>
<dbReference type="Gene3D" id="3.30.420.180">
    <property type="entry name" value="CobE/GbiG C-terminal domain"/>
    <property type="match status" value="1"/>
</dbReference>
<keyword evidence="2" id="KW-0378">Hydrolase</keyword>
<dbReference type="Pfam" id="PF01890">
    <property type="entry name" value="CbiG_C"/>
    <property type="match status" value="1"/>
</dbReference>
<dbReference type="AlphaFoldDB" id="A0A2T5GIP7"/>
<dbReference type="GO" id="GO:0016787">
    <property type="term" value="F:hydrolase activity"/>
    <property type="evidence" value="ECO:0007669"/>
    <property type="project" value="UniProtKB-KW"/>
</dbReference>
<dbReference type="InterPro" id="IPR002750">
    <property type="entry name" value="CobE/GbiG_C"/>
</dbReference>
<dbReference type="GO" id="GO:0009236">
    <property type="term" value="P:cobalamin biosynthetic process"/>
    <property type="evidence" value="ECO:0007669"/>
    <property type="project" value="InterPro"/>
</dbReference>
<comment type="caution">
    <text evidence="2">The sequence shown here is derived from an EMBL/GenBank/DDBJ whole genome shotgun (WGS) entry which is preliminary data.</text>
</comment>
<evidence type="ECO:0000259" key="1">
    <source>
        <dbReference type="Pfam" id="PF01890"/>
    </source>
</evidence>
<dbReference type="Proteomes" id="UP000244189">
    <property type="component" value="Unassembled WGS sequence"/>
</dbReference>
<evidence type="ECO:0000313" key="3">
    <source>
        <dbReference type="Proteomes" id="UP000244189"/>
    </source>
</evidence>
<protein>
    <submittedName>
        <fullName evidence="2">Cobalt-precorrin 5A hydrolase</fullName>
    </submittedName>
</protein>
<keyword evidence="3" id="KW-1185">Reference proteome</keyword>
<dbReference type="SUPFAM" id="SSF159664">
    <property type="entry name" value="CobE/GbiG C-terminal domain-like"/>
    <property type="match status" value="1"/>
</dbReference>